<accession>A0A8J6I0S2</accession>
<gene>
    <name evidence="6" type="primary">lptB</name>
    <name evidence="6" type="ORF">G5B42_04895</name>
</gene>
<dbReference type="GO" id="GO:0005524">
    <property type="term" value="F:ATP binding"/>
    <property type="evidence" value="ECO:0007669"/>
    <property type="project" value="UniProtKB-KW"/>
</dbReference>
<dbReference type="PANTHER" id="PTHR45772">
    <property type="entry name" value="CONSERVED COMPONENT OF ABC TRANSPORTER FOR NATURAL AMINO ACIDS-RELATED"/>
    <property type="match status" value="1"/>
</dbReference>
<sequence length="239" mass="26668">MAIEAQGLVKEYGKRRVVDQVSLEVNPGEVVGLLGPNGAGKTTTFYMIVGLEKPVAGRIKIDGTDVTGFPMHLRARYGVSYLAQEPSVFRKLTVEQNILAILELVIKDKKQRLERCNQLLEDFNLTKVRKQMGFMLSGGERRRVEIARALAQNPRYILLDEPFTGVDPIAVADLQDIVGELKKRGLGVLITDHSVRETLAITDRAYIMYSGKILVSGDAKAIAEDEKARKFYLGDRFNM</sequence>
<dbReference type="EMBL" id="JAAKDE010000009">
    <property type="protein sequence ID" value="MBA2132878.1"/>
    <property type="molecule type" value="Genomic_DNA"/>
</dbReference>
<dbReference type="AlphaFoldDB" id="A0A8J6I0S2"/>
<dbReference type="GO" id="GO:0055085">
    <property type="term" value="P:transmembrane transport"/>
    <property type="evidence" value="ECO:0007669"/>
    <property type="project" value="InterPro"/>
</dbReference>
<keyword evidence="1" id="KW-0813">Transport</keyword>
<evidence type="ECO:0000256" key="3">
    <source>
        <dbReference type="ARBA" id="ARBA00022840"/>
    </source>
</evidence>
<keyword evidence="4" id="KW-0175">Coiled coil</keyword>
<dbReference type="InterPro" id="IPR017871">
    <property type="entry name" value="ABC_transporter-like_CS"/>
</dbReference>
<evidence type="ECO:0000313" key="7">
    <source>
        <dbReference type="Proteomes" id="UP000657177"/>
    </source>
</evidence>
<feature type="domain" description="ABC transporter" evidence="5">
    <location>
        <begin position="3"/>
        <end position="235"/>
    </location>
</feature>
<dbReference type="SUPFAM" id="SSF52540">
    <property type="entry name" value="P-loop containing nucleoside triphosphate hydrolases"/>
    <property type="match status" value="1"/>
</dbReference>
<organism evidence="6 7">
    <name type="scientific">Capillibacterium thermochitinicola</name>
    <dbReference type="NCBI Taxonomy" id="2699427"/>
    <lineage>
        <taxon>Bacteria</taxon>
        <taxon>Bacillati</taxon>
        <taxon>Bacillota</taxon>
        <taxon>Capillibacterium</taxon>
    </lineage>
</organism>
<keyword evidence="7" id="KW-1185">Reference proteome</keyword>
<proteinExistence type="predicted"/>
<feature type="coiled-coil region" evidence="4">
    <location>
        <begin position="99"/>
        <end position="126"/>
    </location>
</feature>
<comment type="caution">
    <text evidence="6">The sequence shown here is derived from an EMBL/GenBank/DDBJ whole genome shotgun (WGS) entry which is preliminary data.</text>
</comment>
<dbReference type="Pfam" id="PF00005">
    <property type="entry name" value="ABC_tran"/>
    <property type="match status" value="1"/>
</dbReference>
<dbReference type="InterPro" id="IPR027417">
    <property type="entry name" value="P-loop_NTPase"/>
</dbReference>
<dbReference type="InterPro" id="IPR030921">
    <property type="entry name" value="LPS_export_LptB"/>
</dbReference>
<dbReference type="SMART" id="SM00382">
    <property type="entry name" value="AAA"/>
    <property type="match status" value="1"/>
</dbReference>
<protein>
    <submittedName>
        <fullName evidence="6">LPS export ABC transporter ATP-binding protein</fullName>
    </submittedName>
</protein>
<dbReference type="InterPro" id="IPR003593">
    <property type="entry name" value="AAA+_ATPase"/>
</dbReference>
<evidence type="ECO:0000256" key="4">
    <source>
        <dbReference type="SAM" id="Coils"/>
    </source>
</evidence>
<dbReference type="NCBIfam" id="TIGR04406">
    <property type="entry name" value="LPS_export_lptB"/>
    <property type="match status" value="1"/>
</dbReference>
<keyword evidence="3 6" id="KW-0067">ATP-binding</keyword>
<reference evidence="6" key="1">
    <citation type="submission" date="2020-06" db="EMBL/GenBank/DDBJ databases">
        <title>Novel chitinolytic bacterium.</title>
        <authorList>
            <person name="Ungkulpasvich U."/>
            <person name="Kosugi A."/>
            <person name="Uke A."/>
        </authorList>
    </citation>
    <scope>NUCLEOTIDE SEQUENCE</scope>
    <source>
        <strain evidence="6">UUS1-1</strain>
    </source>
</reference>
<dbReference type="InterPro" id="IPR051120">
    <property type="entry name" value="ABC_AA/LPS_Transport"/>
</dbReference>
<dbReference type="CDD" id="cd03218">
    <property type="entry name" value="ABC_YhbG"/>
    <property type="match status" value="1"/>
</dbReference>
<dbReference type="PROSITE" id="PS00211">
    <property type="entry name" value="ABC_TRANSPORTER_1"/>
    <property type="match status" value="1"/>
</dbReference>
<evidence type="ECO:0000259" key="5">
    <source>
        <dbReference type="PROSITE" id="PS50893"/>
    </source>
</evidence>
<dbReference type="RefSeq" id="WP_181339335.1">
    <property type="nucleotide sequence ID" value="NZ_JAAKDE010000009.1"/>
</dbReference>
<dbReference type="PROSITE" id="PS50893">
    <property type="entry name" value="ABC_TRANSPORTER_2"/>
    <property type="match status" value="1"/>
</dbReference>
<evidence type="ECO:0000256" key="1">
    <source>
        <dbReference type="ARBA" id="ARBA00022448"/>
    </source>
</evidence>
<evidence type="ECO:0000256" key="2">
    <source>
        <dbReference type="ARBA" id="ARBA00022741"/>
    </source>
</evidence>
<dbReference type="FunFam" id="3.40.50.300:FF:000151">
    <property type="entry name" value="Lipopolysaccharide ABC transporter ATP-binding protein"/>
    <property type="match status" value="1"/>
</dbReference>
<dbReference type="PANTHER" id="PTHR45772:SF10">
    <property type="entry name" value="LIPOPOLYSACCHARIDE EXPORT SYSTEM ATP-BINDING PROTEIN LPTB"/>
    <property type="match status" value="1"/>
</dbReference>
<keyword evidence="2" id="KW-0547">Nucleotide-binding</keyword>
<dbReference type="GO" id="GO:0043190">
    <property type="term" value="C:ATP-binding cassette (ABC) transporter complex"/>
    <property type="evidence" value="ECO:0007669"/>
    <property type="project" value="InterPro"/>
</dbReference>
<dbReference type="GO" id="GO:0016887">
    <property type="term" value="F:ATP hydrolysis activity"/>
    <property type="evidence" value="ECO:0007669"/>
    <property type="project" value="InterPro"/>
</dbReference>
<dbReference type="Proteomes" id="UP000657177">
    <property type="component" value="Unassembled WGS sequence"/>
</dbReference>
<dbReference type="InterPro" id="IPR003439">
    <property type="entry name" value="ABC_transporter-like_ATP-bd"/>
</dbReference>
<evidence type="ECO:0000313" key="6">
    <source>
        <dbReference type="EMBL" id="MBA2132878.1"/>
    </source>
</evidence>
<dbReference type="Gene3D" id="3.40.50.300">
    <property type="entry name" value="P-loop containing nucleotide triphosphate hydrolases"/>
    <property type="match status" value="1"/>
</dbReference>
<name>A0A8J6I0S2_9FIRM</name>